<dbReference type="Pfam" id="PF22528">
    <property type="entry name" value="PRMT_C"/>
    <property type="match status" value="1"/>
</dbReference>
<dbReference type="Proteomes" id="UP000591131">
    <property type="component" value="Unassembled WGS sequence"/>
</dbReference>
<dbReference type="PANTHER" id="PTHR11006:SF53">
    <property type="entry name" value="PROTEIN ARGININE N-METHYLTRANSFERASE 3"/>
    <property type="match status" value="1"/>
</dbReference>
<dbReference type="PROSITE" id="PS51678">
    <property type="entry name" value="SAM_MT_PRMT"/>
    <property type="match status" value="1"/>
</dbReference>
<keyword evidence="2 4" id="KW-0808">Transferase</keyword>
<dbReference type="InterPro" id="IPR025799">
    <property type="entry name" value="Arg_MeTrfase"/>
</dbReference>
<evidence type="ECO:0000256" key="2">
    <source>
        <dbReference type="ARBA" id="ARBA00022679"/>
    </source>
</evidence>
<comment type="caution">
    <text evidence="6">The sequence shown here is derived from an EMBL/GenBank/DDBJ whole genome shotgun (WGS) entry which is preliminary data.</text>
</comment>
<accession>A0A7J6MMD7</accession>
<evidence type="ECO:0000256" key="4">
    <source>
        <dbReference type="PROSITE-ProRule" id="PRU01015"/>
    </source>
</evidence>
<evidence type="ECO:0000259" key="5">
    <source>
        <dbReference type="Pfam" id="PF22528"/>
    </source>
</evidence>
<evidence type="ECO:0000313" key="7">
    <source>
        <dbReference type="Proteomes" id="UP000591131"/>
    </source>
</evidence>
<evidence type="ECO:0000256" key="1">
    <source>
        <dbReference type="ARBA" id="ARBA00022603"/>
    </source>
</evidence>
<evidence type="ECO:0000313" key="6">
    <source>
        <dbReference type="EMBL" id="KAF4672758.1"/>
    </source>
</evidence>
<gene>
    <name evidence="6" type="ORF">FOL47_000162</name>
</gene>
<evidence type="ECO:0000256" key="3">
    <source>
        <dbReference type="ARBA" id="ARBA00022691"/>
    </source>
</evidence>
<reference evidence="6 7" key="1">
    <citation type="submission" date="2020-04" db="EMBL/GenBank/DDBJ databases">
        <title>Perkinsus chesapeaki whole genome sequence.</title>
        <authorList>
            <person name="Bogema D.R."/>
        </authorList>
    </citation>
    <scope>NUCLEOTIDE SEQUENCE [LARGE SCALE GENOMIC DNA]</scope>
    <source>
        <strain evidence="6">ATCC PRA-425</strain>
    </source>
</reference>
<keyword evidence="3 4" id="KW-0949">S-adenosyl-L-methionine</keyword>
<dbReference type="InterPro" id="IPR055135">
    <property type="entry name" value="PRMT_dom"/>
</dbReference>
<keyword evidence="7" id="KW-1185">Reference proteome</keyword>
<dbReference type="OrthoDB" id="7848332at2759"/>
<dbReference type="SUPFAM" id="SSF53335">
    <property type="entry name" value="S-adenosyl-L-methionine-dependent methyltransferases"/>
    <property type="match status" value="1"/>
</dbReference>
<dbReference type="AlphaFoldDB" id="A0A7J6MMD7"/>
<dbReference type="GO" id="GO:0005634">
    <property type="term" value="C:nucleus"/>
    <property type="evidence" value="ECO:0007669"/>
    <property type="project" value="TreeGrafter"/>
</dbReference>
<dbReference type="GO" id="GO:0016274">
    <property type="term" value="F:protein-arginine N-methyltransferase activity"/>
    <property type="evidence" value="ECO:0007669"/>
    <property type="project" value="InterPro"/>
</dbReference>
<dbReference type="InterPro" id="IPR029063">
    <property type="entry name" value="SAM-dependent_MTases_sf"/>
</dbReference>
<dbReference type="GO" id="GO:0042054">
    <property type="term" value="F:histone methyltransferase activity"/>
    <property type="evidence" value="ECO:0007669"/>
    <property type="project" value="TreeGrafter"/>
</dbReference>
<dbReference type="Gene3D" id="3.40.50.150">
    <property type="entry name" value="Vaccinia Virus protein VP39"/>
    <property type="match status" value="1"/>
</dbReference>
<feature type="domain" description="Protein arginine N-methyltransferase" evidence="5">
    <location>
        <begin position="193"/>
        <end position="394"/>
    </location>
</feature>
<organism evidence="6 7">
    <name type="scientific">Perkinsus chesapeaki</name>
    <name type="common">Clam parasite</name>
    <name type="synonym">Perkinsus andrewsi</name>
    <dbReference type="NCBI Taxonomy" id="330153"/>
    <lineage>
        <taxon>Eukaryota</taxon>
        <taxon>Sar</taxon>
        <taxon>Alveolata</taxon>
        <taxon>Perkinsozoa</taxon>
        <taxon>Perkinsea</taxon>
        <taxon>Perkinsida</taxon>
        <taxon>Perkinsidae</taxon>
        <taxon>Perkinsus</taxon>
    </lineage>
</organism>
<dbReference type="Gene3D" id="2.70.160.11">
    <property type="entry name" value="Hnrnp arginine n-methyltransferase1"/>
    <property type="match status" value="1"/>
</dbReference>
<sequence>MDDNGDKQSSESVAEFFADFTLGQCDSVSSRDYYFDSYAHREAYEELLKDNVHTDAYRKAILFNKHLFEGKRVLVVRSGLGILPYLVAEAGAELVIAQEKNLIGRYISSIAKSNHYSTIVSALGDITDPEFKLPYGLTEVAVDIIVSEPMGYTLLHESRIKEVLVARDRFLKPGGKMFPNKFTMNVCALAAPEEYSTRKRFWEDMWGFDFTNPCLGLAMANPIIMLASEIGQEKPASGEHWQKSELTSEPAEVFAVDLLTAPVDITGRPDMLCGEFTLSALSQEEASDPEWLREDFHDEYSMARQAARVDGLVLWFDVKFDHGHVPVEYSTGPEASSTCWAQTILRLPPTLGTDAGGVLESSPAAVIVPGEHLYGRIAFRQSNPHRRDLDIKVSMEDGRGGNAVNAFYTLQ</sequence>
<name>A0A7J6MMD7_PERCH</name>
<keyword evidence="1 4" id="KW-0489">Methyltransferase</keyword>
<dbReference type="EMBL" id="JAAPAO010000100">
    <property type="protein sequence ID" value="KAF4672758.1"/>
    <property type="molecule type" value="Genomic_DNA"/>
</dbReference>
<dbReference type="GO" id="GO:0032259">
    <property type="term" value="P:methylation"/>
    <property type="evidence" value="ECO:0007669"/>
    <property type="project" value="UniProtKB-KW"/>
</dbReference>
<dbReference type="PANTHER" id="PTHR11006">
    <property type="entry name" value="PROTEIN ARGININE N-METHYLTRANSFERASE"/>
    <property type="match status" value="1"/>
</dbReference>
<protein>
    <recommendedName>
        <fullName evidence="5">Protein arginine N-methyltransferase domain-containing protein</fullName>
    </recommendedName>
</protein>
<proteinExistence type="predicted"/>